<dbReference type="SUPFAM" id="SSF57701">
    <property type="entry name" value="Zn2/Cys6 DNA-binding domain"/>
    <property type="match status" value="1"/>
</dbReference>
<protein>
    <submittedName>
        <fullName evidence="1">Uncharacterized protein</fullName>
    </submittedName>
</protein>
<reference evidence="1 2" key="1">
    <citation type="submission" date="2019-04" db="EMBL/GenBank/DDBJ databases">
        <title>Aspergillus burnettii sp. nov., novel species from soil in southeast Queensland.</title>
        <authorList>
            <person name="Gilchrist C.L.M."/>
            <person name="Pitt J.I."/>
            <person name="Lange L."/>
            <person name="Lacey H.J."/>
            <person name="Vuong D."/>
            <person name="Midgley D.J."/>
            <person name="Greenfield P."/>
            <person name="Bradbury M."/>
            <person name="Lacey E."/>
            <person name="Busk P.K."/>
            <person name="Pilgaard B."/>
            <person name="Chooi Y.H."/>
            <person name="Piggott A.M."/>
        </authorList>
    </citation>
    <scope>NUCLEOTIDE SEQUENCE [LARGE SCALE GENOMIC DNA]</scope>
    <source>
        <strain evidence="1 2">FRR 5400</strain>
    </source>
</reference>
<dbReference type="PROSITE" id="PS50048">
    <property type="entry name" value="ZN2_CY6_FUNGAL_2"/>
    <property type="match status" value="1"/>
</dbReference>
<dbReference type="PANTHER" id="PTHR47784">
    <property type="entry name" value="STEROL UPTAKE CONTROL PROTEIN 2"/>
    <property type="match status" value="1"/>
</dbReference>
<name>A0A5N6FDG1_PETAA</name>
<dbReference type="InterPro" id="IPR001138">
    <property type="entry name" value="Zn2Cys6_DnaBD"/>
</dbReference>
<dbReference type="GO" id="GO:0001228">
    <property type="term" value="F:DNA-binding transcription activator activity, RNA polymerase II-specific"/>
    <property type="evidence" value="ECO:0007669"/>
    <property type="project" value="TreeGrafter"/>
</dbReference>
<dbReference type="EMBL" id="SPNV01000082">
    <property type="protein sequence ID" value="KAF5862074.1"/>
    <property type="molecule type" value="Genomic_DNA"/>
</dbReference>
<dbReference type="PROSITE" id="PS00463">
    <property type="entry name" value="ZN2_CY6_FUNGAL_1"/>
    <property type="match status" value="1"/>
</dbReference>
<dbReference type="Pfam" id="PF11951">
    <property type="entry name" value="Fungal_trans_2"/>
    <property type="match status" value="1"/>
</dbReference>
<gene>
    <name evidence="1" type="ORF">ETB97_012139</name>
</gene>
<dbReference type="Pfam" id="PF00172">
    <property type="entry name" value="Zn_clus"/>
    <property type="match status" value="1"/>
</dbReference>
<dbReference type="InterPro" id="IPR053157">
    <property type="entry name" value="Sterol_Uptake_Regulator"/>
</dbReference>
<dbReference type="AlphaFoldDB" id="A0A5N6FDG1"/>
<accession>A0A8H6A6R5</accession>
<dbReference type="GO" id="GO:0008270">
    <property type="term" value="F:zinc ion binding"/>
    <property type="evidence" value="ECO:0007669"/>
    <property type="project" value="InterPro"/>
</dbReference>
<proteinExistence type="predicted"/>
<dbReference type="InterPro" id="IPR021858">
    <property type="entry name" value="Fun_TF"/>
</dbReference>
<dbReference type="SMART" id="SM00066">
    <property type="entry name" value="GAL4"/>
    <property type="match status" value="1"/>
</dbReference>
<dbReference type="OMA" id="NGCVICK"/>
<dbReference type="InterPro" id="IPR036864">
    <property type="entry name" value="Zn2-C6_fun-type_DNA-bd_sf"/>
</dbReference>
<keyword evidence="2" id="KW-1185">Reference proteome</keyword>
<dbReference type="CDD" id="cd00067">
    <property type="entry name" value="GAL4"/>
    <property type="match status" value="1"/>
</dbReference>
<dbReference type="Proteomes" id="UP000541154">
    <property type="component" value="Unassembled WGS sequence"/>
</dbReference>
<dbReference type="Gene3D" id="4.10.240.10">
    <property type="entry name" value="Zn(2)-C6 fungal-type DNA-binding domain"/>
    <property type="match status" value="1"/>
</dbReference>
<evidence type="ECO:0000313" key="1">
    <source>
        <dbReference type="EMBL" id="KAF5862074.1"/>
    </source>
</evidence>
<dbReference type="PANTHER" id="PTHR47784:SF9">
    <property type="entry name" value="ZN(II)2CYS6 TRANSCRIPTION FACTOR (EUROFUNG)"/>
    <property type="match status" value="1"/>
</dbReference>
<organism evidence="1 2">
    <name type="scientific">Petromyces alliaceus</name>
    <name type="common">Aspergillus alliaceus</name>
    <dbReference type="NCBI Taxonomy" id="209559"/>
    <lineage>
        <taxon>Eukaryota</taxon>
        <taxon>Fungi</taxon>
        <taxon>Dikarya</taxon>
        <taxon>Ascomycota</taxon>
        <taxon>Pezizomycotina</taxon>
        <taxon>Eurotiomycetes</taxon>
        <taxon>Eurotiomycetidae</taxon>
        <taxon>Eurotiales</taxon>
        <taxon>Aspergillaceae</taxon>
        <taxon>Aspergillus</taxon>
        <taxon>Aspergillus subgen. Circumdati</taxon>
    </lineage>
</organism>
<sequence>MQPKHSLLPQMVNTIMHSDISPHGATHWAEGGYLSAFRAQSALRRTTAGLDLHQSGPMVRVLGLARRGSKTRRTHHKSRSGCRNCKSRRVKCDETRPECTRCQVYGVTCDYNLAQYKDARQQSVAAASRNGPLHRNASLAFDAMTANIDAVLQVGLSDEHRHLPGSSGGDNLGVLGLDILTHFSRMVAVYTPRFAHLKQVFRERTFYIALSEPCLLYAMLAAASTHRTSVLPSDPSQSMVAAQLRHDAARMYRQELQSPIGRHNMDVLMSTCILIGMFSFFKERIDPSESWVLSDDSSAMNWLSVQGGLRCLIELVNPWLNESIWSDAFKVASTYEFYDDHRMGREDLDPDLADLCDINDETTEETNTYHWPLRMLCPLLRMPRHQPEDSRITNFMGRLEPGFLVLLGAKDPRALLLLAYWLALMCSSVHEWWVDARVRSECQAICMYLEWHGDQRIVDLLEFPATVCGYRSKMD</sequence>
<evidence type="ECO:0000313" key="2">
    <source>
        <dbReference type="Proteomes" id="UP000541154"/>
    </source>
</evidence>
<accession>A0A5N6FDG1</accession>
<comment type="caution">
    <text evidence="1">The sequence shown here is derived from an EMBL/GenBank/DDBJ whole genome shotgun (WGS) entry which is preliminary data.</text>
</comment>